<dbReference type="InterPro" id="IPR005814">
    <property type="entry name" value="Aminotrans_3"/>
</dbReference>
<dbReference type="NCBIfam" id="NF004624">
    <property type="entry name" value="PRK05964.1"/>
    <property type="match status" value="1"/>
</dbReference>
<keyword evidence="8" id="KW-0663">Pyridoxal phosphate</keyword>
<dbReference type="AlphaFoldDB" id="A0A380TJH0"/>
<dbReference type="PROSITE" id="PS00600">
    <property type="entry name" value="AA_TRANSFER_CLASS_3"/>
    <property type="match status" value="1"/>
</dbReference>
<dbReference type="FunFam" id="3.40.640.10:FF:000004">
    <property type="entry name" value="Acetylornithine aminotransferase"/>
    <property type="match status" value="1"/>
</dbReference>
<dbReference type="GO" id="GO:0005739">
    <property type="term" value="C:mitochondrion"/>
    <property type="evidence" value="ECO:0007669"/>
    <property type="project" value="UniProtKB-SubCell"/>
</dbReference>
<dbReference type="InterPro" id="IPR015421">
    <property type="entry name" value="PyrdxlP-dep_Trfase_major"/>
</dbReference>
<dbReference type="Pfam" id="PF00202">
    <property type="entry name" value="Aminotran_3"/>
    <property type="match status" value="1"/>
</dbReference>
<dbReference type="InterPro" id="IPR015424">
    <property type="entry name" value="PyrdxlP-dep_Trfase"/>
</dbReference>
<dbReference type="InterPro" id="IPR015422">
    <property type="entry name" value="PyrdxlP-dep_Trfase_small"/>
</dbReference>
<dbReference type="PANTHER" id="PTHR42684:SF3">
    <property type="entry name" value="ADENOSYLMETHIONINE-8-AMINO-7-OXONONANOATE AMINOTRANSFERASE"/>
    <property type="match status" value="1"/>
</dbReference>
<evidence type="ECO:0000256" key="8">
    <source>
        <dbReference type="ARBA" id="ARBA00022898"/>
    </source>
</evidence>
<evidence type="ECO:0000256" key="6">
    <source>
        <dbReference type="ARBA" id="ARBA00022691"/>
    </source>
</evidence>
<keyword evidence="4 9" id="KW-0032">Aminotransferase</keyword>
<comment type="pathway">
    <text evidence="3">Cofactor biosynthesis; biotin biosynthesis.</text>
</comment>
<keyword evidence="6" id="KW-0949">S-adenosyl-L-methionine</keyword>
<evidence type="ECO:0000256" key="5">
    <source>
        <dbReference type="ARBA" id="ARBA00022679"/>
    </source>
</evidence>
<name>A0A380TJH0_9ZZZZ</name>
<comment type="cofactor">
    <cofactor evidence="1">
        <name>pyridoxal 5'-phosphate</name>
        <dbReference type="ChEBI" id="CHEBI:597326"/>
    </cofactor>
</comment>
<dbReference type="EMBL" id="UIDG01000631">
    <property type="protein sequence ID" value="SUS08590.1"/>
    <property type="molecule type" value="Genomic_DNA"/>
</dbReference>
<evidence type="ECO:0000313" key="9">
    <source>
        <dbReference type="EMBL" id="SUS08590.1"/>
    </source>
</evidence>
<gene>
    <name evidence="9" type="primary">bioA</name>
    <name evidence="9" type="ORF">DF3PB_770001</name>
</gene>
<dbReference type="UniPathway" id="UPA00078"/>
<keyword evidence="7" id="KW-0093">Biotin biosynthesis</keyword>
<dbReference type="PANTHER" id="PTHR42684">
    <property type="entry name" value="ADENOSYLMETHIONINE-8-AMINO-7-OXONONANOATE AMINOTRANSFERASE"/>
    <property type="match status" value="1"/>
</dbReference>
<dbReference type="GO" id="GO:0009102">
    <property type="term" value="P:biotin biosynthetic process"/>
    <property type="evidence" value="ECO:0007669"/>
    <property type="project" value="UniProtKB-UniPathway"/>
</dbReference>
<dbReference type="EC" id="2.6.1.62" evidence="9"/>
<accession>A0A380TJH0</accession>
<organism evidence="9">
    <name type="scientific">metagenome</name>
    <dbReference type="NCBI Taxonomy" id="256318"/>
    <lineage>
        <taxon>unclassified sequences</taxon>
        <taxon>metagenomes</taxon>
    </lineage>
</organism>
<reference evidence="9" key="1">
    <citation type="submission" date="2018-07" db="EMBL/GenBank/DDBJ databases">
        <authorList>
            <person name="Quirk P.G."/>
            <person name="Krulwich T.A."/>
        </authorList>
    </citation>
    <scope>NUCLEOTIDE SEQUENCE</scope>
</reference>
<sequence length="423" mass="45967">MPDVLSPIWHPFTQHAVAPPPTLIARGEGARLITPDGRRIIDAIASWWVTLHGHGHPRIAAAIADQAATLEQVIFAGFTHAPAETLARRLLARAPKGLAVAFLSDSGSTAVEVAVKMAVGFWHHRGERRTRIVALEDGYHGDTFGAMACGERGLFTEPYWPMLFEVERLPFPRAGAEQATIEAFTELLRQNGGTVAALIVEPLVLGAGGMRMYPPWVLKALADLCRQHGVLLIADEVMTGFGRTGTFFACEQAGVAPDLMCLSKGLTGGFLPMGVTLATKAIYDAFYTVDRAKMFFHSSSYTGNPIACAAALASLDIWQDEPVFAHIEAIAAQHRKRLEGLHARPEVVETRQTGTIAAIELCVPAAGYFAELGPRLYRFFLERDVLLRPLGNVVYVLPPYCITRDELNAVYDAISEALTLVSV</sequence>
<dbReference type="GO" id="GO:0004015">
    <property type="term" value="F:adenosylmethionine-8-amino-7-oxononanoate transaminase activity"/>
    <property type="evidence" value="ECO:0007669"/>
    <property type="project" value="UniProtKB-EC"/>
</dbReference>
<dbReference type="CDD" id="cd00610">
    <property type="entry name" value="OAT_like"/>
    <property type="match status" value="1"/>
</dbReference>
<protein>
    <submittedName>
        <fullName evidence="9">Adenosylmethionine-8-amino-7-oxononanoate aminotransferase</fullName>
        <ecNumber evidence="9">2.6.1.62</ecNumber>
    </submittedName>
</protein>
<dbReference type="SUPFAM" id="SSF53383">
    <property type="entry name" value="PLP-dependent transferases"/>
    <property type="match status" value="1"/>
</dbReference>
<dbReference type="NCBIfam" id="TIGR00508">
    <property type="entry name" value="bioA"/>
    <property type="match status" value="1"/>
</dbReference>
<dbReference type="InterPro" id="IPR049704">
    <property type="entry name" value="Aminotrans_3_PPA_site"/>
</dbReference>
<proteinExistence type="inferred from homology"/>
<dbReference type="HAMAP" id="MF_00834">
    <property type="entry name" value="BioA"/>
    <property type="match status" value="1"/>
</dbReference>
<evidence type="ECO:0000256" key="3">
    <source>
        <dbReference type="ARBA" id="ARBA00004746"/>
    </source>
</evidence>
<evidence type="ECO:0000256" key="7">
    <source>
        <dbReference type="ARBA" id="ARBA00022756"/>
    </source>
</evidence>
<evidence type="ECO:0000256" key="1">
    <source>
        <dbReference type="ARBA" id="ARBA00001933"/>
    </source>
</evidence>
<dbReference type="InterPro" id="IPR005815">
    <property type="entry name" value="BioA"/>
</dbReference>
<evidence type="ECO:0000256" key="4">
    <source>
        <dbReference type="ARBA" id="ARBA00022576"/>
    </source>
</evidence>
<evidence type="ECO:0000256" key="2">
    <source>
        <dbReference type="ARBA" id="ARBA00004173"/>
    </source>
</evidence>
<dbReference type="GO" id="GO:0030170">
    <property type="term" value="F:pyridoxal phosphate binding"/>
    <property type="evidence" value="ECO:0007669"/>
    <property type="project" value="InterPro"/>
</dbReference>
<keyword evidence="5 9" id="KW-0808">Transferase</keyword>
<dbReference type="Gene3D" id="3.40.640.10">
    <property type="entry name" value="Type I PLP-dependent aspartate aminotransferase-like (Major domain)"/>
    <property type="match status" value="1"/>
</dbReference>
<dbReference type="Gene3D" id="3.90.1150.10">
    <property type="entry name" value="Aspartate Aminotransferase, domain 1"/>
    <property type="match status" value="1"/>
</dbReference>
<comment type="subcellular location">
    <subcellularLocation>
        <location evidence="2">Mitochondrion</location>
    </subcellularLocation>
</comment>